<dbReference type="Pfam" id="PF09314">
    <property type="entry name" value="DUF1972"/>
    <property type="match status" value="1"/>
</dbReference>
<reference evidence="2" key="1">
    <citation type="submission" date="2021-04" db="EMBL/GenBank/DDBJ databases">
        <title>Draft genomes of 20 S. canis strains.</title>
        <authorList>
            <person name="Pagnossin D."/>
            <person name="Weir W."/>
            <person name="Smith A."/>
            <person name="Ure R."/>
            <person name="Oravcova K."/>
        </authorList>
    </citation>
    <scope>NUCLEOTIDE SEQUENCE</scope>
    <source>
        <strain evidence="2">284</strain>
    </source>
</reference>
<dbReference type="Gene3D" id="3.40.50.2000">
    <property type="entry name" value="Glycogen Phosphorylase B"/>
    <property type="match status" value="2"/>
</dbReference>
<dbReference type="InterPro" id="IPR015393">
    <property type="entry name" value="DUF1972"/>
</dbReference>
<dbReference type="NCBIfam" id="NF046071">
    <property type="entry name" value="B1-4RhmsylTfaseCps2T"/>
    <property type="match status" value="1"/>
</dbReference>
<dbReference type="RefSeq" id="WP_317610281.1">
    <property type="nucleotide sequence ID" value="NZ_JAGQEX010000014.1"/>
</dbReference>
<evidence type="ECO:0000259" key="1">
    <source>
        <dbReference type="Pfam" id="PF09314"/>
    </source>
</evidence>
<dbReference type="AlphaFoldDB" id="A0AAE4Q5K2"/>
<dbReference type="CDD" id="cd04955">
    <property type="entry name" value="GT4-like"/>
    <property type="match status" value="1"/>
</dbReference>
<organism evidence="2 3">
    <name type="scientific">Streptococcus canis</name>
    <dbReference type="NCBI Taxonomy" id="1329"/>
    <lineage>
        <taxon>Bacteria</taxon>
        <taxon>Bacillati</taxon>
        <taxon>Bacillota</taxon>
        <taxon>Bacilli</taxon>
        <taxon>Lactobacillales</taxon>
        <taxon>Streptococcaceae</taxon>
        <taxon>Streptococcus</taxon>
    </lineage>
</organism>
<feature type="domain" description="DUF1972" evidence="1">
    <location>
        <begin position="1"/>
        <end position="185"/>
    </location>
</feature>
<dbReference type="Proteomes" id="UP001186118">
    <property type="component" value="Unassembled WGS sequence"/>
</dbReference>
<gene>
    <name evidence="2" type="ORF">KB584_07800</name>
</gene>
<comment type="caution">
    <text evidence="2">The sequence shown here is derived from an EMBL/GenBank/DDBJ whole genome shotgun (WGS) entry which is preliminary data.</text>
</comment>
<dbReference type="SUPFAM" id="SSF53756">
    <property type="entry name" value="UDP-Glycosyltransferase/glycogen phosphorylase"/>
    <property type="match status" value="1"/>
</dbReference>
<name>A0AAE4Q5K2_STRCB</name>
<proteinExistence type="predicted"/>
<sequence>MQDVFIIGSRGLPAKYGGFETFVEELISHQKDKNIRYHVACLSDTKHKVHFDYKGADCFYLNPPKLGPARVIAYDMMAITYALSYSDQHQIQNPIFYVLGNTIGAFMAPFVKQIHNRGGRFFINPDGLEWKRSKWSKPVQAYLKFSEKQMSKQADLVISDNIGIDRYFKAAYPWSKTCFIAYGTETQPSRLASTDSKVRAYFQPFDISEKNYYLILGRFVPENNYETAIKEFMASSTKRDLVIICNHEGNAYFKQLLAETDCDKDPRIKFVGTLYDKELLAYIREQAYAYIHGHEVGGTNPGLLEALAHTNLNLVLDVDFNKSVARDAALYWTKQKGQLAELINQVDAGFDSARLGKEAKAIIQEHYTWEKIVEEYEALFLDEH</sequence>
<accession>A0AAE4Q5K2</accession>
<protein>
    <submittedName>
        <fullName evidence="2">Glycosyltransferase family 1 protein</fullName>
    </submittedName>
</protein>
<evidence type="ECO:0000313" key="2">
    <source>
        <dbReference type="EMBL" id="MDV5977360.1"/>
    </source>
</evidence>
<evidence type="ECO:0000313" key="3">
    <source>
        <dbReference type="Proteomes" id="UP001186118"/>
    </source>
</evidence>
<dbReference type="EMBL" id="JAGQEX010000014">
    <property type="protein sequence ID" value="MDV5977360.1"/>
    <property type="molecule type" value="Genomic_DNA"/>
</dbReference>